<name>A0ABR3ESV3_9AGAR</name>
<sequence>MGPGHRRETIDDHIAAWCFWKLIGLEFTNGQQQADEWLDMIQKWESGESDVNPYATSSKVVTEQEVWLRYGEEELASLSSGKAFLHDVAPSAFMLFGLDLEEQQRVLLQDIKEQSFGTIYQQNKLVSRQAKIQRSIARFRTLQKVYTPTALSGIASTAISPTAETVSLLLTSALPPATRSLPEMQPWVKMEMDFRRAQCLSSLHGIRSQLFVQSRLHSQRSLHVRSQHSSTKSRRAIDRQERKTVDFKAKYRAAYLALLSLVGHRDQVGFKFLNDADITPLNNVDTDAVRNRRKKRKLNLKPNALIQLGESRRKLSWIWTGVDVLEDSVAMQEAMRVEWCKAYARKCRWWEELQLVEEEMRRTAVSLEHQAGCWEERVVTADASADAEAVNAYSHRQAELRRAQISG</sequence>
<reference evidence="1 2" key="1">
    <citation type="submission" date="2024-02" db="EMBL/GenBank/DDBJ databases">
        <title>A draft genome for the cacao thread blight pathogen Marasmius crinis-equi.</title>
        <authorList>
            <person name="Cohen S.P."/>
            <person name="Baruah I.K."/>
            <person name="Amoako-Attah I."/>
            <person name="Bukari Y."/>
            <person name="Meinhardt L.W."/>
            <person name="Bailey B.A."/>
        </authorList>
    </citation>
    <scope>NUCLEOTIDE SEQUENCE [LARGE SCALE GENOMIC DNA]</scope>
    <source>
        <strain evidence="1 2">GH-76</strain>
    </source>
</reference>
<keyword evidence="2" id="KW-1185">Reference proteome</keyword>
<evidence type="ECO:0000313" key="2">
    <source>
        <dbReference type="Proteomes" id="UP001465976"/>
    </source>
</evidence>
<organism evidence="1 2">
    <name type="scientific">Marasmius crinis-equi</name>
    <dbReference type="NCBI Taxonomy" id="585013"/>
    <lineage>
        <taxon>Eukaryota</taxon>
        <taxon>Fungi</taxon>
        <taxon>Dikarya</taxon>
        <taxon>Basidiomycota</taxon>
        <taxon>Agaricomycotina</taxon>
        <taxon>Agaricomycetes</taxon>
        <taxon>Agaricomycetidae</taxon>
        <taxon>Agaricales</taxon>
        <taxon>Marasmiineae</taxon>
        <taxon>Marasmiaceae</taxon>
        <taxon>Marasmius</taxon>
    </lineage>
</organism>
<dbReference type="EMBL" id="JBAHYK010002057">
    <property type="protein sequence ID" value="KAL0565966.1"/>
    <property type="molecule type" value="Genomic_DNA"/>
</dbReference>
<accession>A0ABR3ESV3</accession>
<comment type="caution">
    <text evidence="1">The sequence shown here is derived from an EMBL/GenBank/DDBJ whole genome shotgun (WGS) entry which is preliminary data.</text>
</comment>
<protein>
    <submittedName>
        <fullName evidence="1">Uncharacterized protein</fullName>
    </submittedName>
</protein>
<proteinExistence type="predicted"/>
<dbReference type="Proteomes" id="UP001465976">
    <property type="component" value="Unassembled WGS sequence"/>
</dbReference>
<evidence type="ECO:0000313" key="1">
    <source>
        <dbReference type="EMBL" id="KAL0565966.1"/>
    </source>
</evidence>
<gene>
    <name evidence="1" type="ORF">V5O48_016055</name>
</gene>